<gene>
    <name evidence="2" type="ORF">NW768_000747</name>
</gene>
<proteinExistence type="predicted"/>
<evidence type="ECO:0000313" key="2">
    <source>
        <dbReference type="EMBL" id="KAJ4141534.1"/>
    </source>
</evidence>
<feature type="compositionally biased region" description="Pro residues" evidence="1">
    <location>
        <begin position="43"/>
        <end position="54"/>
    </location>
</feature>
<feature type="region of interest" description="Disordered" evidence="1">
    <location>
        <begin position="1"/>
        <end position="57"/>
    </location>
</feature>
<reference evidence="2" key="1">
    <citation type="submission" date="2022-09" db="EMBL/GenBank/DDBJ databases">
        <title>Fusarium specimens isolated from Avocado Roots.</title>
        <authorList>
            <person name="Stajich J."/>
            <person name="Roper C."/>
            <person name="Heimlech-Rivalta G."/>
        </authorList>
    </citation>
    <scope>NUCLEOTIDE SEQUENCE</scope>
    <source>
        <strain evidence="2">CF00095</strain>
    </source>
</reference>
<protein>
    <recommendedName>
        <fullName evidence="4">Transcription factor</fullName>
    </recommendedName>
</protein>
<sequence length="212" mass="24568">MAQHDDHMMRLNSLPLQERAEKETKKLIIDQRKADKKENGVIPTPPTTQVPQPPRTLLISPTSTTPPAALQIIEEHPSESDSVSESDSENEDEDRGTGTVDPWTAYQARWNETVENRLKQRTPLEYQVLWPVTLGHLKDVDHLQVGELFNQVTKGMNSLRTGKMLYYELDRWERCGLKKRFGRTVYKMHKHQTKSIFSIVCDGTADFWRQRK</sequence>
<evidence type="ECO:0000313" key="3">
    <source>
        <dbReference type="Proteomes" id="UP001152024"/>
    </source>
</evidence>
<keyword evidence="3" id="KW-1185">Reference proteome</keyword>
<comment type="caution">
    <text evidence="2">The sequence shown here is derived from an EMBL/GenBank/DDBJ whole genome shotgun (WGS) entry which is preliminary data.</text>
</comment>
<dbReference type="Proteomes" id="UP001152024">
    <property type="component" value="Unassembled WGS sequence"/>
</dbReference>
<feature type="compositionally biased region" description="Basic and acidic residues" evidence="1">
    <location>
        <begin position="18"/>
        <end position="39"/>
    </location>
</feature>
<evidence type="ECO:0008006" key="4">
    <source>
        <dbReference type="Google" id="ProtNLM"/>
    </source>
</evidence>
<name>A0ABQ8RTS1_FUSEQ</name>
<accession>A0ABQ8RTS1</accession>
<organism evidence="2 3">
    <name type="scientific">Fusarium equiseti</name>
    <name type="common">Fusarium scirpi</name>
    <dbReference type="NCBI Taxonomy" id="61235"/>
    <lineage>
        <taxon>Eukaryota</taxon>
        <taxon>Fungi</taxon>
        <taxon>Dikarya</taxon>
        <taxon>Ascomycota</taxon>
        <taxon>Pezizomycotina</taxon>
        <taxon>Sordariomycetes</taxon>
        <taxon>Hypocreomycetidae</taxon>
        <taxon>Hypocreales</taxon>
        <taxon>Nectriaceae</taxon>
        <taxon>Fusarium</taxon>
        <taxon>Fusarium incarnatum-equiseti species complex</taxon>
    </lineage>
</organism>
<feature type="compositionally biased region" description="Acidic residues" evidence="1">
    <location>
        <begin position="82"/>
        <end position="94"/>
    </location>
</feature>
<dbReference type="EMBL" id="JAOQBH010000001">
    <property type="protein sequence ID" value="KAJ4141534.1"/>
    <property type="molecule type" value="Genomic_DNA"/>
</dbReference>
<evidence type="ECO:0000256" key="1">
    <source>
        <dbReference type="SAM" id="MobiDB-lite"/>
    </source>
</evidence>
<feature type="region of interest" description="Disordered" evidence="1">
    <location>
        <begin position="75"/>
        <end position="101"/>
    </location>
</feature>